<evidence type="ECO:0000313" key="4">
    <source>
        <dbReference type="Proteomes" id="UP000289794"/>
    </source>
</evidence>
<feature type="transmembrane region" description="Helical" evidence="1">
    <location>
        <begin position="6"/>
        <end position="24"/>
    </location>
</feature>
<feature type="transmembrane region" description="Helical" evidence="1">
    <location>
        <begin position="51"/>
        <end position="70"/>
    </location>
</feature>
<dbReference type="Proteomes" id="UP000515789">
    <property type="component" value="Chromosome"/>
</dbReference>
<dbReference type="AlphaFoldDB" id="A0A4P6M1E3"/>
<evidence type="ECO:0000313" key="5">
    <source>
        <dbReference type="Proteomes" id="UP000515789"/>
    </source>
</evidence>
<reference evidence="2 4" key="1">
    <citation type="submission" date="2019-01" db="EMBL/GenBank/DDBJ databases">
        <title>PMF-metabolizing Aryl O-demethylase.</title>
        <authorList>
            <person name="Kim M."/>
        </authorList>
    </citation>
    <scope>NUCLEOTIDE SEQUENCE [LARGE SCALE GENOMIC DNA]</scope>
    <source>
        <strain evidence="2 4">PMF1</strain>
    </source>
</reference>
<sequence length="107" mass="12512">MDEQAVILFFLIIGTAATLFLYFWKAKKQIEYRGDERWEAVQNKANRAANFSNYLLIVFLIVVDAVVTHLDVQLTFSLNRVSIYAILFIAFRNILELSALQYFDRQL</sequence>
<evidence type="ECO:0000313" key="3">
    <source>
        <dbReference type="EMBL" id="QMW79517.1"/>
    </source>
</evidence>
<protein>
    <submittedName>
        <fullName evidence="2">Uncharacterized protein</fullName>
    </submittedName>
</protein>
<keyword evidence="1" id="KW-0812">Transmembrane</keyword>
<evidence type="ECO:0000256" key="1">
    <source>
        <dbReference type="SAM" id="Phobius"/>
    </source>
</evidence>
<proteinExistence type="predicted"/>
<keyword evidence="1" id="KW-0472">Membrane</keyword>
<dbReference type="Proteomes" id="UP000289794">
    <property type="component" value="Chromosome"/>
</dbReference>
<name>A0A4P6M1E3_9FIRM</name>
<dbReference type="GeneID" id="75052131"/>
<gene>
    <name evidence="3" type="ORF">E5259_18945</name>
    <name evidence="2" type="ORF">PMF13cell1_02819</name>
</gene>
<dbReference type="EMBL" id="CP035945">
    <property type="protein sequence ID" value="QBE97263.1"/>
    <property type="molecule type" value="Genomic_DNA"/>
</dbReference>
<evidence type="ECO:0000313" key="2">
    <source>
        <dbReference type="EMBL" id="QBE97263.1"/>
    </source>
</evidence>
<dbReference type="EMBL" id="CP039126">
    <property type="protein sequence ID" value="QMW79517.1"/>
    <property type="molecule type" value="Genomic_DNA"/>
</dbReference>
<keyword evidence="1" id="KW-1133">Transmembrane helix</keyword>
<feature type="transmembrane region" description="Helical" evidence="1">
    <location>
        <begin position="82"/>
        <end position="103"/>
    </location>
</feature>
<dbReference type="RefSeq" id="WP_018596220.1">
    <property type="nucleotide sequence ID" value="NZ_AP031416.1"/>
</dbReference>
<organism evidence="2 4">
    <name type="scientific">Blautia producta</name>
    <dbReference type="NCBI Taxonomy" id="33035"/>
    <lineage>
        <taxon>Bacteria</taxon>
        <taxon>Bacillati</taxon>
        <taxon>Bacillota</taxon>
        <taxon>Clostridia</taxon>
        <taxon>Lachnospirales</taxon>
        <taxon>Lachnospiraceae</taxon>
        <taxon>Blautia</taxon>
    </lineage>
</organism>
<reference evidence="3 5" key="2">
    <citation type="submission" date="2019-04" db="EMBL/GenBank/DDBJ databases">
        <authorList>
            <person name="Schori C."/>
            <person name="Ahrens C."/>
        </authorList>
    </citation>
    <scope>NUCLEOTIDE SEQUENCE [LARGE SCALE GENOMIC DNA]</scope>
    <source>
        <strain evidence="3 5">DSM 2950</strain>
    </source>
</reference>
<dbReference type="KEGG" id="bpro:PMF13cell1_02819"/>
<accession>A0A4P6M1E3</accession>